<reference evidence="1 2" key="1">
    <citation type="submission" date="2020-04" db="EMBL/GenBank/DDBJ databases">
        <authorList>
            <person name="Zhang R."/>
            <person name="Schippers A."/>
        </authorList>
    </citation>
    <scope>NUCLEOTIDE SEQUENCE [LARGE SCALE GENOMIC DNA]</scope>
    <source>
        <strain evidence="1 2">DSM 109850</strain>
    </source>
</reference>
<gene>
    <name evidence="1" type="ORF">HIJ39_16320</name>
</gene>
<proteinExistence type="predicted"/>
<dbReference type="RefSeq" id="WP_169101562.1">
    <property type="nucleotide sequence ID" value="NZ_JABBVZ010000072.1"/>
</dbReference>
<comment type="caution">
    <text evidence="1">The sequence shown here is derived from an EMBL/GenBank/DDBJ whole genome shotgun (WGS) entry which is preliminary data.</text>
</comment>
<keyword evidence="2" id="KW-1185">Reference proteome</keyword>
<name>A0A7Y0Q549_9FIRM</name>
<accession>A0A7Y0Q549</accession>
<organism evidence="1 2">
    <name type="scientific">Sulfobacillus harzensis</name>
    <dbReference type="NCBI Taxonomy" id="2729629"/>
    <lineage>
        <taxon>Bacteria</taxon>
        <taxon>Bacillati</taxon>
        <taxon>Bacillota</taxon>
        <taxon>Clostridia</taxon>
        <taxon>Eubacteriales</taxon>
        <taxon>Clostridiales Family XVII. Incertae Sedis</taxon>
        <taxon>Sulfobacillus</taxon>
    </lineage>
</organism>
<protein>
    <submittedName>
        <fullName evidence="1">Uncharacterized protein</fullName>
    </submittedName>
</protein>
<dbReference type="AlphaFoldDB" id="A0A7Y0Q549"/>
<evidence type="ECO:0000313" key="1">
    <source>
        <dbReference type="EMBL" id="NMP23899.1"/>
    </source>
</evidence>
<evidence type="ECO:0000313" key="2">
    <source>
        <dbReference type="Proteomes" id="UP000533476"/>
    </source>
</evidence>
<dbReference type="Proteomes" id="UP000533476">
    <property type="component" value="Unassembled WGS sequence"/>
</dbReference>
<dbReference type="EMBL" id="JABBVZ010000072">
    <property type="protein sequence ID" value="NMP23899.1"/>
    <property type="molecule type" value="Genomic_DNA"/>
</dbReference>
<sequence>MSTYQLAVNERRLLAEFPAFFHSFEEMLTELTQNVSRVRYCVYKGLKDLKAIGFPWSI</sequence>